<protein>
    <recommendedName>
        <fullName evidence="2">G domain-containing protein</fullName>
    </recommendedName>
</protein>
<reference evidence="3 4" key="1">
    <citation type="submission" date="2014-04" db="EMBL/GenBank/DDBJ databases">
        <authorList>
            <consortium name="DOE Joint Genome Institute"/>
            <person name="Kuo A."/>
            <person name="Zuccaro A."/>
            <person name="Kohler A."/>
            <person name="Nagy L.G."/>
            <person name="Floudas D."/>
            <person name="Copeland A."/>
            <person name="Barry K.W."/>
            <person name="Cichocki N."/>
            <person name="Veneault-Fourrey C."/>
            <person name="LaButti K."/>
            <person name="Lindquist E.A."/>
            <person name="Lipzen A."/>
            <person name="Lundell T."/>
            <person name="Morin E."/>
            <person name="Murat C."/>
            <person name="Sun H."/>
            <person name="Tunlid A."/>
            <person name="Henrissat B."/>
            <person name="Grigoriev I.V."/>
            <person name="Hibbett D.S."/>
            <person name="Martin F."/>
            <person name="Nordberg H.P."/>
            <person name="Cantor M.N."/>
            <person name="Hua S.X."/>
        </authorList>
    </citation>
    <scope>NUCLEOTIDE SEQUENCE [LARGE SCALE GENOMIC DNA]</scope>
    <source>
        <strain evidence="3 4">MAFF 305830</strain>
    </source>
</reference>
<accession>A0A0C2XF52</accession>
<dbReference type="HOGENOM" id="CLU_018003_1_1_1"/>
<proteinExistence type="predicted"/>
<dbReference type="AlphaFoldDB" id="A0A0C2XF52"/>
<dbReference type="InterPro" id="IPR006073">
    <property type="entry name" value="GTP-bd"/>
</dbReference>
<gene>
    <name evidence="3" type="ORF">M408DRAFT_24147</name>
</gene>
<keyword evidence="4" id="KW-1185">Reference proteome</keyword>
<dbReference type="Proteomes" id="UP000054097">
    <property type="component" value="Unassembled WGS sequence"/>
</dbReference>
<feature type="domain" description="G" evidence="2">
    <location>
        <begin position="34"/>
        <end position="91"/>
    </location>
</feature>
<reference evidence="4" key="2">
    <citation type="submission" date="2015-01" db="EMBL/GenBank/DDBJ databases">
        <title>Evolutionary Origins and Diversification of the Mycorrhizal Mutualists.</title>
        <authorList>
            <consortium name="DOE Joint Genome Institute"/>
            <consortium name="Mycorrhizal Genomics Consortium"/>
            <person name="Kohler A."/>
            <person name="Kuo A."/>
            <person name="Nagy L.G."/>
            <person name="Floudas D."/>
            <person name="Copeland A."/>
            <person name="Barry K.W."/>
            <person name="Cichocki N."/>
            <person name="Veneault-Fourrey C."/>
            <person name="LaButti K."/>
            <person name="Lindquist E.A."/>
            <person name="Lipzen A."/>
            <person name="Lundell T."/>
            <person name="Morin E."/>
            <person name="Murat C."/>
            <person name="Riley R."/>
            <person name="Ohm R."/>
            <person name="Sun H."/>
            <person name="Tunlid A."/>
            <person name="Henrissat B."/>
            <person name="Grigoriev I.V."/>
            <person name="Hibbett D.S."/>
            <person name="Martin F."/>
        </authorList>
    </citation>
    <scope>NUCLEOTIDE SEQUENCE [LARGE SCALE GENOMIC DNA]</scope>
    <source>
        <strain evidence="4">MAFF 305830</strain>
    </source>
</reference>
<dbReference type="CDD" id="cd00882">
    <property type="entry name" value="Ras_like_GTPase"/>
    <property type="match status" value="1"/>
</dbReference>
<evidence type="ECO:0000313" key="3">
    <source>
        <dbReference type="EMBL" id="KIM27772.1"/>
    </source>
</evidence>
<evidence type="ECO:0000256" key="1">
    <source>
        <dbReference type="SAM" id="Coils"/>
    </source>
</evidence>
<dbReference type="OrthoDB" id="8954335at2759"/>
<organism evidence="3 4">
    <name type="scientific">Serendipita vermifera MAFF 305830</name>
    <dbReference type="NCBI Taxonomy" id="933852"/>
    <lineage>
        <taxon>Eukaryota</taxon>
        <taxon>Fungi</taxon>
        <taxon>Dikarya</taxon>
        <taxon>Basidiomycota</taxon>
        <taxon>Agaricomycotina</taxon>
        <taxon>Agaricomycetes</taxon>
        <taxon>Sebacinales</taxon>
        <taxon>Serendipitaceae</taxon>
        <taxon>Serendipita</taxon>
    </lineage>
</organism>
<keyword evidence="1" id="KW-0175">Coiled coil</keyword>
<dbReference type="InterPro" id="IPR027417">
    <property type="entry name" value="P-loop_NTPase"/>
</dbReference>
<sequence length="370" mass="41964">MLTLTYPSSIPDLLPADTKEDASAAQSPNDEVIIAVMGPTGSGKSTFINLVSGANFEVGDDLESCTTAVAISPPFQLDGRSVILVDTPGFDDSNMSDTDILRLISGYLATSYKKGRMLAGILYFHRISDFRMGGISRRNFEIFRELCGETTLKNIIIVTNMWAEVPTEAGKRREHQLETDDRYFAPAIVAGAKLLQHHNTKESAEAILTQIVHNTPLPFKIQQEVVDKKKYLDETAAVEVLSNDAQVMEERHKREMEEIRRKMAAEEWINQGRARREKAKREVEAEQQRINDQGLHEKLRKDRMNQKVEARLREELRKLEKKKRKEEEEEEVSRRLEALEEAWGLKLDMGSPIAIILTLLMVAVIDFSSH</sequence>
<name>A0A0C2XF52_SERVB</name>
<evidence type="ECO:0000313" key="4">
    <source>
        <dbReference type="Proteomes" id="UP000054097"/>
    </source>
</evidence>
<dbReference type="GO" id="GO:0005525">
    <property type="term" value="F:GTP binding"/>
    <property type="evidence" value="ECO:0007669"/>
    <property type="project" value="InterPro"/>
</dbReference>
<dbReference type="STRING" id="933852.A0A0C2XF52"/>
<dbReference type="Gene3D" id="3.40.50.300">
    <property type="entry name" value="P-loop containing nucleotide triphosphate hydrolases"/>
    <property type="match status" value="1"/>
</dbReference>
<evidence type="ECO:0000259" key="2">
    <source>
        <dbReference type="Pfam" id="PF01926"/>
    </source>
</evidence>
<feature type="coiled-coil region" evidence="1">
    <location>
        <begin position="238"/>
        <end position="342"/>
    </location>
</feature>
<dbReference type="EMBL" id="KN824296">
    <property type="protein sequence ID" value="KIM27772.1"/>
    <property type="molecule type" value="Genomic_DNA"/>
</dbReference>
<dbReference type="Pfam" id="PF01926">
    <property type="entry name" value="MMR_HSR1"/>
    <property type="match status" value="1"/>
</dbReference>
<dbReference type="SUPFAM" id="SSF52540">
    <property type="entry name" value="P-loop containing nucleoside triphosphate hydrolases"/>
    <property type="match status" value="1"/>
</dbReference>